<sequence>MSLTLLLAGGVGGRPMAASERMTRQLLQDGADDGGFLAGDLPLEIVATTPADLAGEGRVEVGGEQALTVGVPHGHVGAIMSQVGRGSVIRARRWAYWLNVLYSRSVIALGEDFGSDGVPQEKLPFTFDPEIPGSFRWVTTSIARFDPAGGYWPDREINLVWNRDLTTFDGVKLNLSGVGPTVLVTPTLFLENVHVDSDMAQALTDGRWCQDCTYFENEKFPEVPPDGIVVLEFSHDVSPSTLQENMKVLRDGDTAANITAGVTSCEPDKPESSCVNVTFTGGQLETDTWYFLVLEEGLVYSNVSGGLSGDLRVELAGLRRFRIPLGSRDTIRAREFVLPLVHGLAPETTVDDVKASMSVKDMGIDEGGQEMEFELSLRSKGELLLRAAFVPETDYTIEVSANDGVKDGFGLSLEASVASKTGERLFHEFAPIFPVDGGFDDKLYAIFEAGQEWDRSVSALSRGLPVKDNFDDFLCEDGAVPFMEAWPLKASHEAFDVFSAGNFDVPQIFKDLGVEGIRLDGSQNGSAIVAKVDATDLLDPAGIFYSQFCFDADWLTMETEVMASFLAPGDPEAAGEHLLAWVHDMATGQPVQGANITIWQRNDATLEIMDTAMTAEDGTATLVNRNEELIIGFLPGRFAAIEHAGRLTIVPGVEILETLSKVEGAAVSSVLDRKLARPGETVHVKGHIWRRENADLLPFTPENGFCLDAGDLGEFPVQFDDKFGSFQAEIELSEDAVPREYDIFLVEDCEGNRLREYLLEGFAVGDPRPPTAVLDVKGPDW</sequence>
<name>A0A8S1IML6_9CHLO</name>
<comment type="caution">
    <text evidence="10">The sequence shown here is derived from an EMBL/GenBank/DDBJ whole genome shotgun (WGS) entry which is preliminary data.</text>
</comment>
<comment type="cofactor">
    <cofactor evidence="1">
        <name>Zn(2+)</name>
        <dbReference type="ChEBI" id="CHEBI:29105"/>
    </cofactor>
</comment>
<accession>A0A8S1IML6</accession>
<dbReference type="GO" id="GO:0008237">
    <property type="term" value="F:metallopeptidase activity"/>
    <property type="evidence" value="ECO:0007669"/>
    <property type="project" value="UniProtKB-KW"/>
</dbReference>
<gene>
    <name evidence="10" type="ORF">OSTQU699_LOCUS1673</name>
</gene>
<dbReference type="Proteomes" id="UP000708148">
    <property type="component" value="Unassembled WGS sequence"/>
</dbReference>
<evidence type="ECO:0000256" key="8">
    <source>
        <dbReference type="ARBA" id="ARBA00022833"/>
    </source>
</evidence>
<dbReference type="GO" id="GO:0005576">
    <property type="term" value="C:extracellular region"/>
    <property type="evidence" value="ECO:0007669"/>
    <property type="project" value="UniProtKB-SubCell"/>
</dbReference>
<feature type="non-terminal residue" evidence="10">
    <location>
        <position position="781"/>
    </location>
</feature>
<evidence type="ECO:0000256" key="4">
    <source>
        <dbReference type="ARBA" id="ARBA00022670"/>
    </source>
</evidence>
<organism evidence="10 11">
    <name type="scientific">Ostreobium quekettii</name>
    <dbReference type="NCBI Taxonomy" id="121088"/>
    <lineage>
        <taxon>Eukaryota</taxon>
        <taxon>Viridiplantae</taxon>
        <taxon>Chlorophyta</taxon>
        <taxon>core chlorophytes</taxon>
        <taxon>Ulvophyceae</taxon>
        <taxon>TCBD clade</taxon>
        <taxon>Bryopsidales</taxon>
        <taxon>Ostreobineae</taxon>
        <taxon>Ostreobiaceae</taxon>
        <taxon>Ostreobium</taxon>
    </lineage>
</organism>
<keyword evidence="11" id="KW-1185">Reference proteome</keyword>
<keyword evidence="3" id="KW-0964">Secreted</keyword>
<evidence type="ECO:0000313" key="10">
    <source>
        <dbReference type="EMBL" id="CAD7696313.1"/>
    </source>
</evidence>
<evidence type="ECO:0000256" key="5">
    <source>
        <dbReference type="ARBA" id="ARBA00022723"/>
    </source>
</evidence>
<keyword evidence="4" id="KW-0645">Protease</keyword>
<evidence type="ECO:0000256" key="3">
    <source>
        <dbReference type="ARBA" id="ARBA00022525"/>
    </source>
</evidence>
<dbReference type="GO" id="GO:0006508">
    <property type="term" value="P:proteolysis"/>
    <property type="evidence" value="ECO:0007669"/>
    <property type="project" value="UniProtKB-KW"/>
</dbReference>
<dbReference type="OrthoDB" id="543368at2759"/>
<dbReference type="PANTHER" id="PTHR13062:SF12">
    <property type="entry name" value="ALPHA-2-MACROGLOBULIN DOMAIN-CONTAINING PROTEIN"/>
    <property type="match status" value="1"/>
</dbReference>
<keyword evidence="8" id="KW-0862">Zinc</keyword>
<proteinExistence type="predicted"/>
<keyword evidence="7" id="KW-0378">Hydrolase</keyword>
<evidence type="ECO:0000256" key="7">
    <source>
        <dbReference type="ARBA" id="ARBA00022801"/>
    </source>
</evidence>
<dbReference type="EMBL" id="CAJHUC010000457">
    <property type="protein sequence ID" value="CAD7696313.1"/>
    <property type="molecule type" value="Genomic_DNA"/>
</dbReference>
<evidence type="ECO:0000256" key="2">
    <source>
        <dbReference type="ARBA" id="ARBA00004613"/>
    </source>
</evidence>
<dbReference type="AlphaFoldDB" id="A0A8S1IML6"/>
<evidence type="ECO:0000256" key="1">
    <source>
        <dbReference type="ARBA" id="ARBA00001947"/>
    </source>
</evidence>
<dbReference type="GO" id="GO:0046872">
    <property type="term" value="F:metal ion binding"/>
    <property type="evidence" value="ECO:0007669"/>
    <property type="project" value="UniProtKB-KW"/>
</dbReference>
<comment type="subcellular location">
    <subcellularLocation>
        <location evidence="2">Secreted</location>
    </subcellularLocation>
</comment>
<keyword evidence="5" id="KW-0479">Metal-binding</keyword>
<keyword evidence="9" id="KW-0482">Metalloprotease</keyword>
<evidence type="ECO:0000256" key="9">
    <source>
        <dbReference type="ARBA" id="ARBA00023049"/>
    </source>
</evidence>
<dbReference type="PANTHER" id="PTHR13062">
    <property type="entry name" value="COLLAGENASE"/>
    <property type="match status" value="1"/>
</dbReference>
<reference evidence="10" key="1">
    <citation type="submission" date="2020-12" db="EMBL/GenBank/DDBJ databases">
        <authorList>
            <person name="Iha C."/>
        </authorList>
    </citation>
    <scope>NUCLEOTIDE SEQUENCE</scope>
</reference>
<protein>
    <submittedName>
        <fullName evidence="10">Uncharacterized protein</fullName>
    </submittedName>
</protein>
<evidence type="ECO:0000313" key="11">
    <source>
        <dbReference type="Proteomes" id="UP000708148"/>
    </source>
</evidence>
<keyword evidence="6" id="KW-0732">Signal</keyword>
<evidence type="ECO:0000256" key="6">
    <source>
        <dbReference type="ARBA" id="ARBA00022729"/>
    </source>
</evidence>